<dbReference type="Proteomes" id="UP000244803">
    <property type="component" value="Chromosome 2"/>
</dbReference>
<accession>A0A976SLC7</accession>
<name>A0A976SLC7_THEOR</name>
<sequence>MDGEIFHILEIDLPLGDGTFKRFWYGSISSDDGIVKMSRIEDLKSWEFYIYGRSEEISRGDKIKPKNDEVKIKIGKDYGKNRREPYILS</sequence>
<protein>
    <submittedName>
        <fullName evidence="1">Uncharacterized protein</fullName>
    </submittedName>
</protein>
<evidence type="ECO:0000313" key="1">
    <source>
        <dbReference type="EMBL" id="UVC54691.1"/>
    </source>
</evidence>
<dbReference type="AlphaFoldDB" id="A0A976SLC7"/>
<gene>
    <name evidence="1" type="ORF">MACJ_003661</name>
</gene>
<proteinExistence type="predicted"/>
<dbReference type="EMBL" id="CP056068">
    <property type="protein sequence ID" value="UVC54691.1"/>
    <property type="molecule type" value="Genomic_DNA"/>
</dbReference>
<reference evidence="1" key="1">
    <citation type="submission" date="2022-07" db="EMBL/GenBank/DDBJ databases">
        <title>Evaluation of T. orientalis genome assembly methods using nanopore sequencing and analysis of variation between genomes.</title>
        <authorList>
            <person name="Yam J."/>
            <person name="Micallef M.L."/>
            <person name="Liu M."/>
            <person name="Djordjevic S.P."/>
            <person name="Bogema D.R."/>
            <person name="Jenkins C."/>
        </authorList>
    </citation>
    <scope>NUCLEOTIDE SEQUENCE</scope>
    <source>
        <strain evidence="1">Fish Creek</strain>
    </source>
</reference>
<evidence type="ECO:0000313" key="2">
    <source>
        <dbReference type="Proteomes" id="UP000244803"/>
    </source>
</evidence>
<organism evidence="1 2">
    <name type="scientific">Theileria orientalis</name>
    <dbReference type="NCBI Taxonomy" id="68886"/>
    <lineage>
        <taxon>Eukaryota</taxon>
        <taxon>Sar</taxon>
        <taxon>Alveolata</taxon>
        <taxon>Apicomplexa</taxon>
        <taxon>Aconoidasida</taxon>
        <taxon>Piroplasmida</taxon>
        <taxon>Theileriidae</taxon>
        <taxon>Theileria</taxon>
    </lineage>
</organism>